<feature type="region of interest" description="Disordered" evidence="1">
    <location>
        <begin position="68"/>
        <end position="95"/>
    </location>
</feature>
<comment type="caution">
    <text evidence="2">The sequence shown here is derived from an EMBL/GenBank/DDBJ whole genome shotgun (WGS) entry which is preliminary data.</text>
</comment>
<organism evidence="2 3">
    <name type="scientific">Hyaloperonospora brassicae</name>
    <name type="common">Brassica downy mildew</name>
    <name type="synonym">Peronospora brassicae</name>
    <dbReference type="NCBI Taxonomy" id="162125"/>
    <lineage>
        <taxon>Eukaryota</taxon>
        <taxon>Sar</taxon>
        <taxon>Stramenopiles</taxon>
        <taxon>Oomycota</taxon>
        <taxon>Peronosporomycetes</taxon>
        <taxon>Peronosporales</taxon>
        <taxon>Peronosporaceae</taxon>
        <taxon>Hyaloperonospora</taxon>
    </lineage>
</organism>
<dbReference type="Proteomes" id="UP001162031">
    <property type="component" value="Unassembled WGS sequence"/>
</dbReference>
<accession>A0AAV0V219</accession>
<dbReference type="EMBL" id="CANTFL010001486">
    <property type="protein sequence ID" value="CAI5743201.1"/>
    <property type="molecule type" value="Genomic_DNA"/>
</dbReference>
<proteinExistence type="predicted"/>
<evidence type="ECO:0000313" key="2">
    <source>
        <dbReference type="EMBL" id="CAI5743201.1"/>
    </source>
</evidence>
<feature type="compositionally biased region" description="Basic and acidic residues" evidence="1">
    <location>
        <begin position="68"/>
        <end position="81"/>
    </location>
</feature>
<reference evidence="2" key="1">
    <citation type="submission" date="2022-12" db="EMBL/GenBank/DDBJ databases">
        <authorList>
            <person name="Webb A."/>
        </authorList>
    </citation>
    <scope>NUCLEOTIDE SEQUENCE</scope>
    <source>
        <strain evidence="2">Hp1</strain>
    </source>
</reference>
<protein>
    <submittedName>
        <fullName evidence="2">Uncharacterized protein</fullName>
    </submittedName>
</protein>
<keyword evidence="3" id="KW-1185">Reference proteome</keyword>
<gene>
    <name evidence="2" type="ORF">HBR001_LOCUS9356</name>
</gene>
<evidence type="ECO:0000313" key="3">
    <source>
        <dbReference type="Proteomes" id="UP001162031"/>
    </source>
</evidence>
<dbReference type="AlphaFoldDB" id="A0AAV0V219"/>
<sequence length="95" mass="10169">MDAGKSGEVESIVGGSCYGETFAESKPEYWGEVVGDDELAADLDFTDDGVNTTGYDGEKINDEEKLMKGRRGSGEDPDAPHDSAGIYIKEEVLDS</sequence>
<evidence type="ECO:0000256" key="1">
    <source>
        <dbReference type="SAM" id="MobiDB-lite"/>
    </source>
</evidence>
<name>A0AAV0V219_HYABA</name>